<sequence>MKTTRRLLSVGAVAALLAATSVSSFEYTADHKCFQDDLVDGTLKITKDATDATCYFDTDTTTVLDLDSLPDSQVTVRTTYTDLKGTLVVRGKTSQDYPANAKINIQMQQVKVSDGGLVSFEGTLPKDLYFAVEGATGSKTTQQSLLQFSNTVVFGENSVFYVTGAELEWASGSPGYLVDFLGPVSLSNKVFIELTSNKLTNAKGALSIPEDVSLTGSGILVDDNTCTSCTGALVSTGGLTLADNSIFRVTRSNTDTSTSLVEHTGSIDLSGKSLYIIRDSKAASGSIFTIPGTAAQFTIDGASIVTIVNVEAAHAGTDRTNPIPTIVDGPESKVYGGDVTVDGTVLKDIDAFANKGITVTDIVNGDGSSPRTPPRVFPSPVSRATRAVRRRTARADASAPALPVTTPPPAFPSMIPSLACWADALRSAPRATAKESAPAAPPATVSRTVTASLATWTTVSSATSPTRALTAARCSSSGASV</sequence>
<dbReference type="AlphaFoldDB" id="A0A7G2CBR0"/>
<evidence type="ECO:0000256" key="1">
    <source>
        <dbReference type="SAM" id="MobiDB-lite"/>
    </source>
</evidence>
<feature type="signal peptide" evidence="2">
    <location>
        <begin position="1"/>
        <end position="24"/>
    </location>
</feature>
<feature type="compositionally biased region" description="Low complexity" evidence="1">
    <location>
        <begin position="395"/>
        <end position="404"/>
    </location>
</feature>
<feature type="chain" id="PRO_5036399350" evidence="2">
    <location>
        <begin position="25"/>
        <end position="481"/>
    </location>
</feature>
<dbReference type="EMBL" id="LR877152">
    <property type="protein sequence ID" value="CAD2217258.1"/>
    <property type="molecule type" value="Genomic_DNA"/>
</dbReference>
<dbReference type="VEuPathDB" id="TriTrypDB:ADEAN_000473600"/>
<dbReference type="VEuPathDB" id="TriTrypDB:ADEAN_000473300"/>
<dbReference type="EMBL" id="LR877152">
    <property type="protein sequence ID" value="CAD2217255.1"/>
    <property type="molecule type" value="Genomic_DNA"/>
</dbReference>
<dbReference type="Proteomes" id="UP000515908">
    <property type="component" value="Chromosome 08"/>
</dbReference>
<keyword evidence="8" id="KW-1185">Reference proteome</keyword>
<dbReference type="VEuPathDB" id="TriTrypDB:ADEAN_000473800"/>
<evidence type="ECO:0000313" key="8">
    <source>
        <dbReference type="Proteomes" id="UP000515908"/>
    </source>
</evidence>
<evidence type="ECO:0000313" key="6">
    <source>
        <dbReference type="EMBL" id="CAD2217260.1"/>
    </source>
</evidence>
<evidence type="ECO:0000313" key="7">
    <source>
        <dbReference type="EMBL" id="CAD2217263.1"/>
    </source>
</evidence>
<dbReference type="EMBL" id="LR877152">
    <property type="protein sequence ID" value="CAD2217263.1"/>
    <property type="molecule type" value="Genomic_DNA"/>
</dbReference>
<protein>
    <submittedName>
        <fullName evidence="6">Uncharacterized protein</fullName>
    </submittedName>
</protein>
<dbReference type="VEuPathDB" id="TriTrypDB:ADEAN_000473400"/>
<gene>
    <name evidence="3" type="ORF">ADEAN_000473300</name>
    <name evidence="4" type="ORF">ADEAN_000473400</name>
    <name evidence="5" type="ORF">ADEAN_000473600</name>
    <name evidence="6" type="ORF">ADEAN_000473800</name>
    <name evidence="7" type="ORF">ADEAN_000474100</name>
</gene>
<feature type="region of interest" description="Disordered" evidence="1">
    <location>
        <begin position="364"/>
        <end position="408"/>
    </location>
</feature>
<dbReference type="EMBL" id="LR877152">
    <property type="protein sequence ID" value="CAD2217256.1"/>
    <property type="molecule type" value="Genomic_DNA"/>
</dbReference>
<accession>A0A7G2CBR0</accession>
<proteinExistence type="predicted"/>
<evidence type="ECO:0000313" key="4">
    <source>
        <dbReference type="EMBL" id="CAD2217256.1"/>
    </source>
</evidence>
<dbReference type="VEuPathDB" id="TriTrypDB:ADEAN_000474100"/>
<keyword evidence="2" id="KW-0732">Signal</keyword>
<organism evidence="6 8">
    <name type="scientific">Angomonas deanei</name>
    <dbReference type="NCBI Taxonomy" id="59799"/>
    <lineage>
        <taxon>Eukaryota</taxon>
        <taxon>Discoba</taxon>
        <taxon>Euglenozoa</taxon>
        <taxon>Kinetoplastea</taxon>
        <taxon>Metakinetoplastina</taxon>
        <taxon>Trypanosomatida</taxon>
        <taxon>Trypanosomatidae</taxon>
        <taxon>Strigomonadinae</taxon>
        <taxon>Angomonas</taxon>
    </lineage>
</organism>
<evidence type="ECO:0000256" key="2">
    <source>
        <dbReference type="SAM" id="SignalP"/>
    </source>
</evidence>
<dbReference type="EMBL" id="LR877152">
    <property type="protein sequence ID" value="CAD2217260.1"/>
    <property type="molecule type" value="Genomic_DNA"/>
</dbReference>
<evidence type="ECO:0000313" key="3">
    <source>
        <dbReference type="EMBL" id="CAD2217255.1"/>
    </source>
</evidence>
<reference evidence="6 8" key="1">
    <citation type="submission" date="2020-08" db="EMBL/GenBank/DDBJ databases">
        <authorList>
            <person name="Newling K."/>
            <person name="Davey J."/>
            <person name="Forrester S."/>
        </authorList>
    </citation>
    <scope>NUCLEOTIDE SEQUENCE [LARGE SCALE GENOMIC DNA]</scope>
    <source>
        <strain evidence="6">Crithidia deanei Carvalho</strain>
        <strain evidence="8">Crithidia deanei Carvalho (ATCC PRA-265)</strain>
    </source>
</reference>
<evidence type="ECO:0000313" key="5">
    <source>
        <dbReference type="EMBL" id="CAD2217258.1"/>
    </source>
</evidence>
<name>A0A7G2CBR0_9TRYP</name>